<protein>
    <submittedName>
        <fullName evidence="3">WPP domain-associated protein-like isoform X1</fullName>
    </submittedName>
</protein>
<dbReference type="AlphaFoldDB" id="A0AB40BIX4"/>
<name>A0AB40BIX4_DIOCR</name>
<dbReference type="PANTHER" id="PTHR33883:SF10">
    <property type="entry name" value="WPP DOMAIN-ASSOCIATED PROTEIN"/>
    <property type="match status" value="1"/>
</dbReference>
<organism evidence="2 3">
    <name type="scientific">Dioscorea cayennensis subsp. rotundata</name>
    <name type="common">White Guinea yam</name>
    <name type="synonym">Dioscorea rotundata</name>
    <dbReference type="NCBI Taxonomy" id="55577"/>
    <lineage>
        <taxon>Eukaryota</taxon>
        <taxon>Viridiplantae</taxon>
        <taxon>Streptophyta</taxon>
        <taxon>Embryophyta</taxon>
        <taxon>Tracheophyta</taxon>
        <taxon>Spermatophyta</taxon>
        <taxon>Magnoliopsida</taxon>
        <taxon>Liliopsida</taxon>
        <taxon>Dioscoreales</taxon>
        <taxon>Dioscoreaceae</taxon>
        <taxon>Dioscorea</taxon>
    </lineage>
</organism>
<gene>
    <name evidence="3" type="primary">LOC120263464</name>
</gene>
<proteinExistence type="predicted"/>
<evidence type="ECO:0000256" key="1">
    <source>
        <dbReference type="SAM" id="Coils"/>
    </source>
</evidence>
<sequence length="845" mass="96796">MQVVMESSVVLDSGGGLSVNGPIRLSTGNNEVDSVSDDLMFLDDLDSYWDDVNARLTVSRMVSNSVMKGIVNAVMEEASEKIASKEAEITFLSEKLMSCDSNVVGDQNSQSVLMLPELSRMIVEPQGTNLELCSCYFDGNAHLKFDEKMSRLRIKSEEQFLKLKDEIRNLRAGESLDEGKAVDRFCNIDGCVNALEETLAAMYERIGGKFFSLKPVVAEQQSEDGLQNEIGSVMVGLQDEFEKGLHEQRTLVDTCNEKWQKHVSELSDIRQELDTISRSLFSLESGFMFSQSNTECLEEWNNAKRKDHISRNVMGKSCLSHSDENCNPLVDKSDEAVKQAIEVTVSPLLKHMKKEELIGYHTTEMTKMKRQHELALQEKTEELFSLKRELLKEKGSNPSHFRKDKEFELLRKKISEFLGRLDVMLLENGEFPVVCDDQDVVENFMNKIHTLLALTRSKDVASSQLSCQAYHHSLAEIDLQKQIRKLELDFEDAKIEASITNEVQKIALKGVVEEIESCLEAEEIENKFIQEIYLTLYMGTVMHALSSIHPAVDKWYEEKNCMEAALLEKEKSLSFRIEENEKLEQVISSISTLLKEKENFASVVASKFIEQKKHLDLASQELERLRGMVNKQETLIFENKIEYDLVKGRLDEALLQIQGYQFEINKLDQNSKFLMDALDDAEKQKNILHTIIQEKNVALSSVISKEKDQTEHMKSIILSMTELSRIIEEFESRLTCDVGKNESRLNILNQQCGQLVQQADLYERESMRHRQKYEVMCSDFQKAEIEVDLLGNEVDALLTILEMIYIALDHYSNVLQYYPGVKEILDLLRRELKKRYITDVKLSED</sequence>
<dbReference type="RefSeq" id="XP_039127309.1">
    <property type="nucleotide sequence ID" value="XM_039271375.1"/>
</dbReference>
<dbReference type="InterPro" id="IPR037490">
    <property type="entry name" value="WAP"/>
</dbReference>
<evidence type="ECO:0000313" key="3">
    <source>
        <dbReference type="RefSeq" id="XP_039127309.1"/>
    </source>
</evidence>
<feature type="coiled-coil region" evidence="1">
    <location>
        <begin position="615"/>
        <end position="684"/>
    </location>
</feature>
<keyword evidence="2" id="KW-1185">Reference proteome</keyword>
<dbReference type="GeneID" id="120263464"/>
<keyword evidence="1" id="KW-0175">Coiled coil</keyword>
<accession>A0AB40BIX4</accession>
<reference evidence="3" key="1">
    <citation type="submission" date="2025-08" db="UniProtKB">
        <authorList>
            <consortium name="RefSeq"/>
        </authorList>
    </citation>
    <scope>IDENTIFICATION</scope>
</reference>
<dbReference type="Proteomes" id="UP001515500">
    <property type="component" value="Chromosome 6"/>
</dbReference>
<dbReference type="PANTHER" id="PTHR33883">
    <property type="entry name" value="WPP DOMAIN-ASSOCIATED PROTEIN"/>
    <property type="match status" value="1"/>
</dbReference>
<evidence type="ECO:0000313" key="2">
    <source>
        <dbReference type="Proteomes" id="UP001515500"/>
    </source>
</evidence>